<dbReference type="AlphaFoldDB" id="A0A9Q0F0L1"/>
<organism evidence="1 2">
    <name type="scientific">Muraenolepis orangiensis</name>
    <name type="common">Patagonian moray cod</name>
    <dbReference type="NCBI Taxonomy" id="630683"/>
    <lineage>
        <taxon>Eukaryota</taxon>
        <taxon>Metazoa</taxon>
        <taxon>Chordata</taxon>
        <taxon>Craniata</taxon>
        <taxon>Vertebrata</taxon>
        <taxon>Euteleostomi</taxon>
        <taxon>Actinopterygii</taxon>
        <taxon>Neopterygii</taxon>
        <taxon>Teleostei</taxon>
        <taxon>Neoteleostei</taxon>
        <taxon>Acanthomorphata</taxon>
        <taxon>Zeiogadaria</taxon>
        <taxon>Gadariae</taxon>
        <taxon>Gadiformes</taxon>
        <taxon>Muraenolepidoidei</taxon>
        <taxon>Muraenolepididae</taxon>
        <taxon>Muraenolepis</taxon>
    </lineage>
</organism>
<name>A0A9Q0F0L1_9TELE</name>
<comment type="caution">
    <text evidence="1">The sequence shown here is derived from an EMBL/GenBank/DDBJ whole genome shotgun (WGS) entry which is preliminary data.</text>
</comment>
<sequence>MGSKTTGGDSSFHVQLASIVEVLANTAVAEICKLVDDGYALLHLEISQNHREIDTLRRRLLLAKLQGARRGHATARTRVETHGALQATRRPSPRVSVRSRSGGVAVYFRTTGKERLSGGTEEEDVAAAEEEEEEEPVIVKVEGRGAQGERGGLLLLVKEFGAQDTFTTCRCVSVVVLLQNTTQEYR</sequence>
<evidence type="ECO:0000313" key="1">
    <source>
        <dbReference type="EMBL" id="KAJ3614657.1"/>
    </source>
</evidence>
<dbReference type="Proteomes" id="UP001148018">
    <property type="component" value="Unassembled WGS sequence"/>
</dbReference>
<dbReference type="EMBL" id="JANIIK010000034">
    <property type="protein sequence ID" value="KAJ3614657.1"/>
    <property type="molecule type" value="Genomic_DNA"/>
</dbReference>
<proteinExistence type="predicted"/>
<gene>
    <name evidence="1" type="ORF">NHX12_018228</name>
</gene>
<protein>
    <submittedName>
        <fullName evidence="1">Uncharacterized protein</fullName>
    </submittedName>
</protein>
<dbReference type="OrthoDB" id="427030at2759"/>
<accession>A0A9Q0F0L1</accession>
<evidence type="ECO:0000313" key="2">
    <source>
        <dbReference type="Proteomes" id="UP001148018"/>
    </source>
</evidence>
<reference evidence="1" key="1">
    <citation type="submission" date="2022-07" db="EMBL/GenBank/DDBJ databases">
        <title>Chromosome-level genome of Muraenolepis orangiensis.</title>
        <authorList>
            <person name="Kim J."/>
        </authorList>
    </citation>
    <scope>NUCLEOTIDE SEQUENCE</scope>
    <source>
        <strain evidence="1">KU_S4_2022</strain>
        <tissue evidence="1">Muscle</tissue>
    </source>
</reference>
<keyword evidence="2" id="KW-1185">Reference proteome</keyword>